<evidence type="ECO:0000313" key="1">
    <source>
        <dbReference type="EMBL" id="KAH9361844.1"/>
    </source>
</evidence>
<reference evidence="1 2" key="1">
    <citation type="journal article" date="2020" name="Cell">
        <title>Large-Scale Comparative Analyses of Tick Genomes Elucidate Their Genetic Diversity and Vector Capacities.</title>
        <authorList>
            <consortium name="Tick Genome and Microbiome Consortium (TIGMIC)"/>
            <person name="Jia N."/>
            <person name="Wang J."/>
            <person name="Shi W."/>
            <person name="Du L."/>
            <person name="Sun Y."/>
            <person name="Zhan W."/>
            <person name="Jiang J.F."/>
            <person name="Wang Q."/>
            <person name="Zhang B."/>
            <person name="Ji P."/>
            <person name="Bell-Sakyi L."/>
            <person name="Cui X.M."/>
            <person name="Yuan T.T."/>
            <person name="Jiang B.G."/>
            <person name="Yang W.F."/>
            <person name="Lam T.T."/>
            <person name="Chang Q.C."/>
            <person name="Ding S.J."/>
            <person name="Wang X.J."/>
            <person name="Zhu J.G."/>
            <person name="Ruan X.D."/>
            <person name="Zhao L."/>
            <person name="Wei J.T."/>
            <person name="Ye R.Z."/>
            <person name="Que T.C."/>
            <person name="Du C.H."/>
            <person name="Zhou Y.H."/>
            <person name="Cheng J.X."/>
            <person name="Dai P.F."/>
            <person name="Guo W.B."/>
            <person name="Han X.H."/>
            <person name="Huang E.J."/>
            <person name="Li L.F."/>
            <person name="Wei W."/>
            <person name="Gao Y.C."/>
            <person name="Liu J.Z."/>
            <person name="Shao H.Z."/>
            <person name="Wang X."/>
            <person name="Wang C.C."/>
            <person name="Yang T.C."/>
            <person name="Huo Q.B."/>
            <person name="Li W."/>
            <person name="Chen H.Y."/>
            <person name="Chen S.E."/>
            <person name="Zhou L.G."/>
            <person name="Ni X.B."/>
            <person name="Tian J.H."/>
            <person name="Sheng Y."/>
            <person name="Liu T."/>
            <person name="Pan Y.S."/>
            <person name="Xia L.Y."/>
            <person name="Li J."/>
            <person name="Zhao F."/>
            <person name="Cao W.C."/>
        </authorList>
    </citation>
    <scope>NUCLEOTIDE SEQUENCE [LARGE SCALE GENOMIC DNA]</scope>
    <source>
        <strain evidence="1">HaeL-2018</strain>
    </source>
</reference>
<evidence type="ECO:0000313" key="2">
    <source>
        <dbReference type="Proteomes" id="UP000821853"/>
    </source>
</evidence>
<protein>
    <submittedName>
        <fullName evidence="1">Uncharacterized protein</fullName>
    </submittedName>
</protein>
<dbReference type="Proteomes" id="UP000821853">
    <property type="component" value="Chromosome 1"/>
</dbReference>
<dbReference type="EMBL" id="JABSTR010000001">
    <property type="protein sequence ID" value="KAH9361844.1"/>
    <property type="molecule type" value="Genomic_DNA"/>
</dbReference>
<proteinExistence type="predicted"/>
<dbReference type="AlphaFoldDB" id="A0A9J6FIY6"/>
<accession>A0A9J6FIY6</accession>
<organism evidence="1 2">
    <name type="scientific">Haemaphysalis longicornis</name>
    <name type="common">Bush tick</name>
    <dbReference type="NCBI Taxonomy" id="44386"/>
    <lineage>
        <taxon>Eukaryota</taxon>
        <taxon>Metazoa</taxon>
        <taxon>Ecdysozoa</taxon>
        <taxon>Arthropoda</taxon>
        <taxon>Chelicerata</taxon>
        <taxon>Arachnida</taxon>
        <taxon>Acari</taxon>
        <taxon>Parasitiformes</taxon>
        <taxon>Ixodida</taxon>
        <taxon>Ixodoidea</taxon>
        <taxon>Ixodidae</taxon>
        <taxon>Haemaphysalinae</taxon>
        <taxon>Haemaphysalis</taxon>
    </lineage>
</organism>
<dbReference type="VEuPathDB" id="VectorBase:HLOH_045292"/>
<gene>
    <name evidence="1" type="ORF">HPB48_003747</name>
</gene>
<comment type="caution">
    <text evidence="1">The sequence shown here is derived from an EMBL/GenBank/DDBJ whole genome shotgun (WGS) entry which is preliminary data.</text>
</comment>
<name>A0A9J6FIY6_HAELO</name>
<keyword evidence="2" id="KW-1185">Reference proteome</keyword>
<sequence length="153" mass="17043">MTDLRGSIWLRVDTRQLLQRTRRAVATACPKRVHILINPWPARRRPSYVITVVVAGLRGRVRAHARSSRLPGCAINGHCGRDAPLLLPQLGHPLRAGSLFMETARPLGFLQGAGSDHWPAVQYTHCIRMRGTRSNLASTQHEVPHRPGPYLQG</sequence>